<evidence type="ECO:0000313" key="4">
    <source>
        <dbReference type="Proteomes" id="UP000736787"/>
    </source>
</evidence>
<dbReference type="AlphaFoldDB" id="A0A8T1EN94"/>
<dbReference type="EMBL" id="RCMK01000026">
    <property type="protein sequence ID" value="KAG2953346.1"/>
    <property type="molecule type" value="Genomic_DNA"/>
</dbReference>
<sequence>MLEGAMTLLLMLVLVLEVPSWQQMTLLELLEKMLEDPQSAHLTLAEMLEEPHPLSLHHLTSEPQSTAQIATSFCPPPSSPTS</sequence>
<comment type="caution">
    <text evidence="3">The sequence shown here is derived from an EMBL/GenBank/DDBJ whole genome shotgun (WGS) entry which is preliminary data.</text>
</comment>
<name>A0A8T1EN94_9STRA</name>
<feature type="signal peptide" evidence="2">
    <location>
        <begin position="1"/>
        <end position="23"/>
    </location>
</feature>
<feature type="region of interest" description="Disordered" evidence="1">
    <location>
        <begin position="56"/>
        <end position="82"/>
    </location>
</feature>
<accession>A0A8T1EN94</accession>
<feature type="chain" id="PRO_5043579915" evidence="2">
    <location>
        <begin position="24"/>
        <end position="82"/>
    </location>
</feature>
<dbReference type="Proteomes" id="UP000736787">
    <property type="component" value="Unassembled WGS sequence"/>
</dbReference>
<evidence type="ECO:0000256" key="2">
    <source>
        <dbReference type="SAM" id="SignalP"/>
    </source>
</evidence>
<gene>
    <name evidence="3" type="ORF">PC117_g2067</name>
</gene>
<organism evidence="3 4">
    <name type="scientific">Phytophthora cactorum</name>
    <dbReference type="NCBI Taxonomy" id="29920"/>
    <lineage>
        <taxon>Eukaryota</taxon>
        <taxon>Sar</taxon>
        <taxon>Stramenopiles</taxon>
        <taxon>Oomycota</taxon>
        <taxon>Peronosporomycetes</taxon>
        <taxon>Peronosporales</taxon>
        <taxon>Peronosporaceae</taxon>
        <taxon>Phytophthora</taxon>
    </lineage>
</organism>
<reference evidence="3" key="1">
    <citation type="submission" date="2018-10" db="EMBL/GenBank/DDBJ databases">
        <title>Effector identification in a new, highly contiguous assembly of the strawberry crown rot pathogen Phytophthora cactorum.</title>
        <authorList>
            <person name="Armitage A.D."/>
            <person name="Nellist C.F."/>
            <person name="Bates H."/>
            <person name="Vickerstaff R.J."/>
            <person name="Harrison R.J."/>
        </authorList>
    </citation>
    <scope>NUCLEOTIDE SEQUENCE</scope>
    <source>
        <strain evidence="3">4040</strain>
    </source>
</reference>
<keyword evidence="2" id="KW-0732">Signal</keyword>
<proteinExistence type="predicted"/>
<evidence type="ECO:0000313" key="3">
    <source>
        <dbReference type="EMBL" id="KAG2953346.1"/>
    </source>
</evidence>
<protein>
    <submittedName>
        <fullName evidence="3">Uncharacterized protein</fullName>
    </submittedName>
</protein>
<evidence type="ECO:0000256" key="1">
    <source>
        <dbReference type="SAM" id="MobiDB-lite"/>
    </source>
</evidence>